<dbReference type="Gene3D" id="1.20.1250.20">
    <property type="entry name" value="MFS general substrate transporter like domains"/>
    <property type="match status" value="2"/>
</dbReference>
<evidence type="ECO:0000256" key="1">
    <source>
        <dbReference type="ARBA" id="ARBA00004141"/>
    </source>
</evidence>
<proteinExistence type="predicted"/>
<dbReference type="PANTHER" id="PTHR11662">
    <property type="entry name" value="SOLUTE CARRIER FAMILY 17"/>
    <property type="match status" value="1"/>
</dbReference>
<organism evidence="7">
    <name type="scientific">uncultured Pyrinomonadaceae bacterium</name>
    <dbReference type="NCBI Taxonomy" id="2283094"/>
    <lineage>
        <taxon>Bacteria</taxon>
        <taxon>Pseudomonadati</taxon>
        <taxon>Acidobacteriota</taxon>
        <taxon>Blastocatellia</taxon>
        <taxon>Blastocatellales</taxon>
        <taxon>Pyrinomonadaceae</taxon>
        <taxon>environmental samples</taxon>
    </lineage>
</organism>
<dbReference type="PIRSF" id="PIRSF002808">
    <property type="entry name" value="Hexose_phosphate_transp"/>
    <property type="match status" value="1"/>
</dbReference>
<sequence>MKEKDGREYSADAFGSPEKTLPIDVAGPVGTGSSAFGSALTLAADDNIATKIGRRRWLICALLFFAATINYIDRQVIGILKPTLQTEIGWTEIEYSWIVFSFQAAYGIGLLLVGSLIDKIGTRAGASLSITVWSIAAMAHALASSVMGFAAARFALGLGEAGYFPGAIKTVAEWFPKNERALATGIFNAGTNVGALVTPLVVPWIALTYGWQEAFIVTGAIGFVWLVFWLAIYRKPEEDTRLSPAELAYIRSDPPESTVKIPWRRLIPHRQTWAFAIGKFLTDPIWWVYLFWLPDFLNKQHGLDLKTFGIPVAVIYIIADVGSVGGGWISSALIKRGWTVNKGRKTAMLICALAVVPIVFAAQTANLWVAVLLIGIAAAAHQGWSANLFTLTSDMFPRRAVGSVVGIGGMAGAIGGMLISLVVGQILQATGSYVPIFIIAGSTYLIALLIIHLLVPKLEPADVGDAIS</sequence>
<feature type="transmembrane region" description="Helical" evidence="5">
    <location>
        <begin position="401"/>
        <end position="427"/>
    </location>
</feature>
<protein>
    <submittedName>
        <fullName evidence="7">Hexuronate transporter</fullName>
    </submittedName>
</protein>
<keyword evidence="3 5" id="KW-1133">Transmembrane helix</keyword>
<dbReference type="GO" id="GO:0015134">
    <property type="term" value="F:hexuronate transmembrane transporter activity"/>
    <property type="evidence" value="ECO:0007669"/>
    <property type="project" value="TreeGrafter"/>
</dbReference>
<dbReference type="GO" id="GO:0016020">
    <property type="term" value="C:membrane"/>
    <property type="evidence" value="ECO:0007669"/>
    <property type="project" value="UniProtKB-SubCell"/>
</dbReference>
<gene>
    <name evidence="7" type="ORF">AVDCRST_MAG74-794</name>
</gene>
<dbReference type="InterPro" id="IPR000849">
    <property type="entry name" value="Sugar_P_transporter"/>
</dbReference>
<feature type="transmembrane region" description="Helical" evidence="5">
    <location>
        <begin position="433"/>
        <end position="455"/>
    </location>
</feature>
<evidence type="ECO:0000256" key="2">
    <source>
        <dbReference type="ARBA" id="ARBA00022692"/>
    </source>
</evidence>
<dbReference type="InterPro" id="IPR011701">
    <property type="entry name" value="MFS"/>
</dbReference>
<feature type="transmembrane region" description="Helical" evidence="5">
    <location>
        <begin position="97"/>
        <end position="118"/>
    </location>
</feature>
<feature type="transmembrane region" description="Helical" evidence="5">
    <location>
        <begin position="57"/>
        <end position="77"/>
    </location>
</feature>
<dbReference type="AlphaFoldDB" id="A0A6J4NKR6"/>
<dbReference type="SUPFAM" id="SSF103473">
    <property type="entry name" value="MFS general substrate transporter"/>
    <property type="match status" value="1"/>
</dbReference>
<feature type="domain" description="Major facilitator superfamily (MFS) profile" evidence="6">
    <location>
        <begin position="59"/>
        <end position="459"/>
    </location>
</feature>
<dbReference type="EMBL" id="CADCUR010000061">
    <property type="protein sequence ID" value="CAA9387976.1"/>
    <property type="molecule type" value="Genomic_DNA"/>
</dbReference>
<dbReference type="InterPro" id="IPR050382">
    <property type="entry name" value="MFS_Na/Anion_cotransporter"/>
</dbReference>
<evidence type="ECO:0000256" key="3">
    <source>
        <dbReference type="ARBA" id="ARBA00022989"/>
    </source>
</evidence>
<keyword evidence="2 5" id="KW-0812">Transmembrane</keyword>
<evidence type="ECO:0000313" key="7">
    <source>
        <dbReference type="EMBL" id="CAA9387976.1"/>
    </source>
</evidence>
<evidence type="ECO:0000259" key="6">
    <source>
        <dbReference type="PROSITE" id="PS50850"/>
    </source>
</evidence>
<dbReference type="PANTHER" id="PTHR11662:SF285">
    <property type="entry name" value="HEXURONATE TRANSPORTER"/>
    <property type="match status" value="1"/>
</dbReference>
<dbReference type="InterPro" id="IPR020846">
    <property type="entry name" value="MFS_dom"/>
</dbReference>
<feature type="transmembrane region" description="Helical" evidence="5">
    <location>
        <begin position="346"/>
        <end position="362"/>
    </location>
</feature>
<keyword evidence="4 5" id="KW-0472">Membrane</keyword>
<evidence type="ECO:0000256" key="4">
    <source>
        <dbReference type="ARBA" id="ARBA00023136"/>
    </source>
</evidence>
<dbReference type="PROSITE" id="PS50850">
    <property type="entry name" value="MFS"/>
    <property type="match status" value="1"/>
</dbReference>
<accession>A0A6J4NKR6</accession>
<feature type="transmembrane region" description="Helical" evidence="5">
    <location>
        <begin position="214"/>
        <end position="233"/>
    </location>
</feature>
<evidence type="ECO:0000256" key="5">
    <source>
        <dbReference type="SAM" id="Phobius"/>
    </source>
</evidence>
<feature type="transmembrane region" description="Helical" evidence="5">
    <location>
        <begin position="273"/>
        <end position="293"/>
    </location>
</feature>
<comment type="subcellular location">
    <subcellularLocation>
        <location evidence="1">Membrane</location>
        <topology evidence="1">Multi-pass membrane protein</topology>
    </subcellularLocation>
</comment>
<feature type="transmembrane region" description="Helical" evidence="5">
    <location>
        <begin position="130"/>
        <end position="156"/>
    </location>
</feature>
<dbReference type="CDD" id="cd17319">
    <property type="entry name" value="MFS_ExuT_GudP_like"/>
    <property type="match status" value="1"/>
</dbReference>
<reference evidence="7" key="1">
    <citation type="submission" date="2020-02" db="EMBL/GenBank/DDBJ databases">
        <authorList>
            <person name="Meier V. D."/>
        </authorList>
    </citation>
    <scope>NUCLEOTIDE SEQUENCE</scope>
    <source>
        <strain evidence="7">AVDCRST_MAG74</strain>
    </source>
</reference>
<feature type="transmembrane region" description="Helical" evidence="5">
    <location>
        <begin position="313"/>
        <end position="334"/>
    </location>
</feature>
<dbReference type="Pfam" id="PF07690">
    <property type="entry name" value="MFS_1"/>
    <property type="match status" value="1"/>
</dbReference>
<dbReference type="InterPro" id="IPR036259">
    <property type="entry name" value="MFS_trans_sf"/>
</dbReference>
<name>A0A6J4NKR6_9BACT</name>